<organism evidence="1 2">
    <name type="scientific">Enterococcus aquimarinus</name>
    <dbReference type="NCBI Taxonomy" id="328396"/>
    <lineage>
        <taxon>Bacteria</taxon>
        <taxon>Bacillati</taxon>
        <taxon>Bacillota</taxon>
        <taxon>Bacilli</taxon>
        <taxon>Lactobacillales</taxon>
        <taxon>Enterococcaceae</taxon>
        <taxon>Enterococcus</taxon>
    </lineage>
</organism>
<sequence length="38" mass="4542">MKSRDFRLDKCFVAKNIVNFNEDDLKVNEPTRPDDGWQ</sequence>
<proteinExistence type="predicted"/>
<dbReference type="Proteomes" id="UP000182149">
    <property type="component" value="Unassembled WGS sequence"/>
</dbReference>
<protein>
    <submittedName>
        <fullName evidence="1">Uncharacterized protein</fullName>
    </submittedName>
</protein>
<reference evidence="1 2" key="1">
    <citation type="submission" date="2014-12" db="EMBL/GenBank/DDBJ databases">
        <title>Draft genome sequences of 29 type strains of Enterococci.</title>
        <authorList>
            <person name="Zhong Z."/>
            <person name="Sun Z."/>
            <person name="Liu W."/>
            <person name="Zhang W."/>
            <person name="Zhang H."/>
        </authorList>
    </citation>
    <scope>NUCLEOTIDE SEQUENCE [LARGE SCALE GENOMIC DNA]</scope>
    <source>
        <strain evidence="1 2">DSM 17690</strain>
    </source>
</reference>
<dbReference type="AlphaFoldDB" id="A0A1L8QXG8"/>
<gene>
    <name evidence="1" type="ORF">RU93_GL000121</name>
</gene>
<evidence type="ECO:0000313" key="1">
    <source>
        <dbReference type="EMBL" id="OJG12191.1"/>
    </source>
</evidence>
<keyword evidence="2" id="KW-1185">Reference proteome</keyword>
<name>A0A1L8QXG8_9ENTE</name>
<dbReference type="STRING" id="328396.RU93_GL000121"/>
<comment type="caution">
    <text evidence="1">The sequence shown here is derived from an EMBL/GenBank/DDBJ whole genome shotgun (WGS) entry which is preliminary data.</text>
</comment>
<evidence type="ECO:0000313" key="2">
    <source>
        <dbReference type="Proteomes" id="UP000182149"/>
    </source>
</evidence>
<dbReference type="EMBL" id="JXKD01000001">
    <property type="protein sequence ID" value="OJG12191.1"/>
    <property type="molecule type" value="Genomic_DNA"/>
</dbReference>
<accession>A0A1L8QXG8</accession>